<keyword evidence="4" id="KW-1185">Reference proteome</keyword>
<feature type="coiled-coil region" evidence="1">
    <location>
        <begin position="85"/>
        <end position="117"/>
    </location>
</feature>
<evidence type="ECO:0000256" key="1">
    <source>
        <dbReference type="SAM" id="Coils"/>
    </source>
</evidence>
<accession>A0ABV8JNC8</accession>
<evidence type="ECO:0000313" key="4">
    <source>
        <dbReference type="Proteomes" id="UP001595814"/>
    </source>
</evidence>
<sequence length="334" mass="39050">MISIINADDRVGTCDFCETENTSIYLARELPDQFRAILSLYIPDENSNTSLIESLQKDFGLFTENVRIPSNLLKSIFQDEEQSLMKLLETNVSFQNKELLEAESDNLNDVWDNFKEEIKFVNRYHIQNTINLDKLKTYFLHESFYKEIKKGRIFFRCRVSDKNGFPCEKMGNPPIELASSGRANPKGISYLYVADSLETSMYETRASLFDYVTVGEFKLTDDIKILNLRNPKDDPIYWSEFEEIENYLIYIPFIQTLQKELSLPIRKRDKLLDYIPTQYISEFIKSLGFDGVEYQSSLNSEGYNIAIFNPKKLECFKSNVYEIKDIKLTHEIVK</sequence>
<dbReference type="Proteomes" id="UP001595814">
    <property type="component" value="Unassembled WGS sequence"/>
</dbReference>
<dbReference type="InterPro" id="IPR014914">
    <property type="entry name" value="RES_dom"/>
</dbReference>
<proteinExistence type="predicted"/>
<reference evidence="4" key="1">
    <citation type="journal article" date="2019" name="Int. J. Syst. Evol. Microbiol.">
        <title>The Global Catalogue of Microorganisms (GCM) 10K type strain sequencing project: providing services to taxonomists for standard genome sequencing and annotation.</title>
        <authorList>
            <consortium name="The Broad Institute Genomics Platform"/>
            <consortium name="The Broad Institute Genome Sequencing Center for Infectious Disease"/>
            <person name="Wu L."/>
            <person name="Ma J."/>
        </authorList>
    </citation>
    <scope>NUCLEOTIDE SEQUENCE [LARGE SCALE GENOMIC DNA]</scope>
    <source>
        <strain evidence="4">CECT 7477</strain>
    </source>
</reference>
<gene>
    <name evidence="3" type="ORF">ACFOUT_02140</name>
</gene>
<organism evidence="3 4">
    <name type="scientific">Euzebyella saccharophila</name>
    <dbReference type="NCBI Taxonomy" id="679664"/>
    <lineage>
        <taxon>Bacteria</taxon>
        <taxon>Pseudomonadati</taxon>
        <taxon>Bacteroidota</taxon>
        <taxon>Flavobacteriia</taxon>
        <taxon>Flavobacteriales</taxon>
        <taxon>Flavobacteriaceae</taxon>
        <taxon>Euzebyella</taxon>
    </lineage>
</organism>
<evidence type="ECO:0000259" key="2">
    <source>
        <dbReference type="SMART" id="SM00953"/>
    </source>
</evidence>
<dbReference type="SMART" id="SM00953">
    <property type="entry name" value="RES"/>
    <property type="match status" value="1"/>
</dbReference>
<feature type="domain" description="RES" evidence="2">
    <location>
        <begin position="166"/>
        <end position="319"/>
    </location>
</feature>
<keyword evidence="1" id="KW-0175">Coiled coil</keyword>
<protein>
    <submittedName>
        <fullName evidence="3">RES family NAD+ phosphorylase</fullName>
    </submittedName>
</protein>
<dbReference type="RefSeq" id="WP_192462405.1">
    <property type="nucleotide sequence ID" value="NZ_JACYFJ010000003.1"/>
</dbReference>
<dbReference type="EMBL" id="JBHSAW010000003">
    <property type="protein sequence ID" value="MFC4094655.1"/>
    <property type="molecule type" value="Genomic_DNA"/>
</dbReference>
<evidence type="ECO:0000313" key="3">
    <source>
        <dbReference type="EMBL" id="MFC4094655.1"/>
    </source>
</evidence>
<name>A0ABV8JNC8_9FLAO</name>
<dbReference type="Pfam" id="PF08808">
    <property type="entry name" value="RES"/>
    <property type="match status" value="1"/>
</dbReference>
<comment type="caution">
    <text evidence="3">The sequence shown here is derived from an EMBL/GenBank/DDBJ whole genome shotgun (WGS) entry which is preliminary data.</text>
</comment>